<keyword evidence="2" id="KW-1185">Reference proteome</keyword>
<name>A0ACC2U5G0_9FUNG</name>
<dbReference type="Proteomes" id="UP001165960">
    <property type="component" value="Unassembled WGS sequence"/>
</dbReference>
<protein>
    <submittedName>
        <fullName evidence="1">Uncharacterized protein</fullName>
    </submittedName>
</protein>
<organism evidence="1 2">
    <name type="scientific">Entomophthora muscae</name>
    <dbReference type="NCBI Taxonomy" id="34485"/>
    <lineage>
        <taxon>Eukaryota</taxon>
        <taxon>Fungi</taxon>
        <taxon>Fungi incertae sedis</taxon>
        <taxon>Zoopagomycota</taxon>
        <taxon>Entomophthoromycotina</taxon>
        <taxon>Entomophthoromycetes</taxon>
        <taxon>Entomophthorales</taxon>
        <taxon>Entomophthoraceae</taxon>
        <taxon>Entomophthora</taxon>
    </lineage>
</organism>
<evidence type="ECO:0000313" key="2">
    <source>
        <dbReference type="Proteomes" id="UP001165960"/>
    </source>
</evidence>
<comment type="caution">
    <text evidence="1">The sequence shown here is derived from an EMBL/GenBank/DDBJ whole genome shotgun (WGS) entry which is preliminary data.</text>
</comment>
<evidence type="ECO:0000313" key="1">
    <source>
        <dbReference type="EMBL" id="KAJ9082070.1"/>
    </source>
</evidence>
<proteinExistence type="predicted"/>
<sequence>MAEQYYQTEKLPLSTPEGVSPLNKKTNSDYMIDNDCFNEREDNPSPEEHPNPPQPISPEEYVVEHPSVVNTVDSPTTTPANKPFPQPQSVVYSFWNPEHPNPFFPLEEPLDFEDLIIADSDPRYNIFTVESMPESPTSKKQGDYTHVIDLDREQTSSSTCKLD</sequence>
<reference evidence="1" key="1">
    <citation type="submission" date="2022-04" db="EMBL/GenBank/DDBJ databases">
        <title>Genome of the entomopathogenic fungus Entomophthora muscae.</title>
        <authorList>
            <person name="Elya C."/>
            <person name="Lovett B.R."/>
            <person name="Lee E."/>
            <person name="Macias A.M."/>
            <person name="Hajek A.E."/>
            <person name="De Bivort B.L."/>
            <person name="Kasson M.T."/>
            <person name="De Fine Licht H.H."/>
            <person name="Stajich J.E."/>
        </authorList>
    </citation>
    <scope>NUCLEOTIDE SEQUENCE</scope>
    <source>
        <strain evidence="1">Berkeley</strain>
    </source>
</reference>
<dbReference type="EMBL" id="QTSX02001444">
    <property type="protein sequence ID" value="KAJ9082070.1"/>
    <property type="molecule type" value="Genomic_DNA"/>
</dbReference>
<accession>A0ACC2U5G0</accession>
<gene>
    <name evidence="1" type="ORF">DSO57_1007927</name>
</gene>